<dbReference type="Proteomes" id="UP000243799">
    <property type="component" value="Unassembled WGS sequence"/>
</dbReference>
<evidence type="ECO:0000259" key="7">
    <source>
        <dbReference type="Pfam" id="PF04138"/>
    </source>
</evidence>
<dbReference type="EMBL" id="FOKG01000019">
    <property type="protein sequence ID" value="SFB55563.1"/>
    <property type="molecule type" value="Genomic_DNA"/>
</dbReference>
<proteinExistence type="predicted"/>
<keyword evidence="9" id="KW-1185">Reference proteome</keyword>
<keyword evidence="2 6" id="KW-0812">Transmembrane</keyword>
<feature type="transmembrane region" description="Helical" evidence="6">
    <location>
        <begin position="93"/>
        <end position="118"/>
    </location>
</feature>
<comment type="subcellular location">
    <subcellularLocation>
        <location evidence="1">Membrane</location>
        <topology evidence="1">Multi-pass membrane protein</topology>
    </subcellularLocation>
</comment>
<dbReference type="GO" id="GO:0000271">
    <property type="term" value="P:polysaccharide biosynthetic process"/>
    <property type="evidence" value="ECO:0007669"/>
    <property type="project" value="InterPro"/>
</dbReference>
<feature type="region of interest" description="Disordered" evidence="5">
    <location>
        <begin position="151"/>
        <end position="173"/>
    </location>
</feature>
<protein>
    <submittedName>
        <fullName evidence="8">GtrA-like protein</fullName>
    </submittedName>
</protein>
<organism evidence="8 9">
    <name type="scientific">Amycolatopsis marina</name>
    <dbReference type="NCBI Taxonomy" id="490629"/>
    <lineage>
        <taxon>Bacteria</taxon>
        <taxon>Bacillati</taxon>
        <taxon>Actinomycetota</taxon>
        <taxon>Actinomycetes</taxon>
        <taxon>Pseudonocardiales</taxon>
        <taxon>Pseudonocardiaceae</taxon>
        <taxon>Amycolatopsis</taxon>
    </lineage>
</organism>
<dbReference type="STRING" id="490629.SAMN05216266_11920"/>
<dbReference type="AlphaFoldDB" id="A0A1I1C4Z2"/>
<feature type="domain" description="GtrA/DPMS transmembrane" evidence="7">
    <location>
        <begin position="33"/>
        <end position="146"/>
    </location>
</feature>
<evidence type="ECO:0000256" key="6">
    <source>
        <dbReference type="SAM" id="Phobius"/>
    </source>
</evidence>
<accession>A0A1I1C4Z2</accession>
<evidence type="ECO:0000313" key="8">
    <source>
        <dbReference type="EMBL" id="SFB55563.1"/>
    </source>
</evidence>
<reference evidence="9" key="1">
    <citation type="submission" date="2016-10" db="EMBL/GenBank/DDBJ databases">
        <authorList>
            <person name="Varghese N."/>
            <person name="Submissions S."/>
        </authorList>
    </citation>
    <scope>NUCLEOTIDE SEQUENCE [LARGE SCALE GENOMIC DNA]</scope>
    <source>
        <strain evidence="9">CGMCC 4.3568</strain>
    </source>
</reference>
<evidence type="ECO:0000313" key="9">
    <source>
        <dbReference type="Proteomes" id="UP000243799"/>
    </source>
</evidence>
<evidence type="ECO:0000256" key="3">
    <source>
        <dbReference type="ARBA" id="ARBA00022989"/>
    </source>
</evidence>
<evidence type="ECO:0000256" key="4">
    <source>
        <dbReference type="ARBA" id="ARBA00023136"/>
    </source>
</evidence>
<keyword evidence="4 6" id="KW-0472">Membrane</keyword>
<sequence length="173" mass="18704">MSVPLLFARFCAAVVRRLPFGLAAVVAPEFLGFVLINTATFGVDLLLLTMLHGWWRLPIALAVTVAYVIAFGLSFLLNRSLNFRSHAPVGRQAALYAVAIAVNYAAFILGVGSGLVALGVQYHLARILAGGCEGLFMYSAMRWLVFRQPTPQPEPAASTRPLLTRPGGGRLHR</sequence>
<name>A0A1I1C4Z2_9PSEU</name>
<evidence type="ECO:0000256" key="1">
    <source>
        <dbReference type="ARBA" id="ARBA00004141"/>
    </source>
</evidence>
<gene>
    <name evidence="8" type="ORF">SAMN05216266_11920</name>
</gene>
<feature type="transmembrane region" description="Helical" evidence="6">
    <location>
        <begin position="59"/>
        <end position="81"/>
    </location>
</feature>
<keyword evidence="3 6" id="KW-1133">Transmembrane helix</keyword>
<dbReference type="RefSeq" id="WP_245788691.1">
    <property type="nucleotide sequence ID" value="NZ_FOKG01000019.1"/>
</dbReference>
<dbReference type="Pfam" id="PF04138">
    <property type="entry name" value="GtrA_DPMS_TM"/>
    <property type="match status" value="1"/>
</dbReference>
<dbReference type="InterPro" id="IPR007267">
    <property type="entry name" value="GtrA_DPMS_TM"/>
</dbReference>
<dbReference type="GO" id="GO:0016020">
    <property type="term" value="C:membrane"/>
    <property type="evidence" value="ECO:0007669"/>
    <property type="project" value="UniProtKB-SubCell"/>
</dbReference>
<evidence type="ECO:0000256" key="2">
    <source>
        <dbReference type="ARBA" id="ARBA00022692"/>
    </source>
</evidence>
<evidence type="ECO:0000256" key="5">
    <source>
        <dbReference type="SAM" id="MobiDB-lite"/>
    </source>
</evidence>